<dbReference type="AlphaFoldDB" id="A0A849P7N6"/>
<comment type="caution">
    <text evidence="1">The sequence shown here is derived from an EMBL/GenBank/DDBJ whole genome shotgun (WGS) entry which is preliminary data.</text>
</comment>
<dbReference type="EMBL" id="JABGBN010000016">
    <property type="protein sequence ID" value="NOL52591.1"/>
    <property type="molecule type" value="Genomic_DNA"/>
</dbReference>
<evidence type="ECO:0000313" key="2">
    <source>
        <dbReference type="Proteomes" id="UP000537862"/>
    </source>
</evidence>
<dbReference type="RefSeq" id="WP_171681272.1">
    <property type="nucleotide sequence ID" value="NZ_JABGBN010000016.1"/>
</dbReference>
<reference evidence="1 2" key="1">
    <citation type="submission" date="2020-05" db="EMBL/GenBank/DDBJ databases">
        <authorList>
            <person name="Niu N."/>
        </authorList>
    </citation>
    <scope>NUCLEOTIDE SEQUENCE [LARGE SCALE GENOMIC DNA]</scope>
    <source>
        <strain evidence="1 2">3340-03</strain>
    </source>
</reference>
<accession>A0A849P7N6</accession>
<proteinExistence type="predicted"/>
<name>A0A849P7N6_9BURK</name>
<organism evidence="1 2">
    <name type="scientific">Pelistega suis</name>
    <dbReference type="NCBI Taxonomy" id="1631957"/>
    <lineage>
        <taxon>Bacteria</taxon>
        <taxon>Pseudomonadati</taxon>
        <taxon>Pseudomonadota</taxon>
        <taxon>Betaproteobacteria</taxon>
        <taxon>Burkholderiales</taxon>
        <taxon>Alcaligenaceae</taxon>
        <taxon>Pelistega</taxon>
    </lineage>
</organism>
<protein>
    <submittedName>
        <fullName evidence="1">Uncharacterized protein</fullName>
    </submittedName>
</protein>
<gene>
    <name evidence="1" type="ORF">HKX39_10515</name>
</gene>
<dbReference type="Proteomes" id="UP000537862">
    <property type="component" value="Unassembled WGS sequence"/>
</dbReference>
<keyword evidence="2" id="KW-1185">Reference proteome</keyword>
<evidence type="ECO:0000313" key="1">
    <source>
        <dbReference type="EMBL" id="NOL52591.1"/>
    </source>
</evidence>
<sequence length="175" mass="19960">MMICNDPCYYEDNGMGGMDFFFLVEKIGLYQGKLVGSLNIVSDDVIHPGNHILLDLITTIGKLKSVVANLKEETIPDIGHLSVYDEEECKYRFVFDEGREYETGIIDLSFDGLALYLGYDGDFERVFMCQETLFGMGGVDSIIEKRLRKGTLKRLILKLPDFDTNDEELQEIVYK</sequence>